<keyword evidence="2" id="KW-1185">Reference proteome</keyword>
<evidence type="ECO:0000313" key="1">
    <source>
        <dbReference type="EMBL" id="OYQ49034.1"/>
    </source>
</evidence>
<dbReference type="Proteomes" id="UP000216035">
    <property type="component" value="Unassembled WGS sequence"/>
</dbReference>
<dbReference type="EMBL" id="NOXX01000110">
    <property type="protein sequence ID" value="OYQ49034.1"/>
    <property type="molecule type" value="Genomic_DNA"/>
</dbReference>
<organism evidence="1 2">
    <name type="scientific">Flavobacterium aurantiibacter</name>
    <dbReference type="NCBI Taxonomy" id="2023067"/>
    <lineage>
        <taxon>Bacteria</taxon>
        <taxon>Pseudomonadati</taxon>
        <taxon>Bacteroidota</taxon>
        <taxon>Flavobacteriia</taxon>
        <taxon>Flavobacteriales</taxon>
        <taxon>Flavobacteriaceae</taxon>
        <taxon>Flavobacterium</taxon>
    </lineage>
</organism>
<protein>
    <submittedName>
        <fullName evidence="1">Uncharacterized protein</fullName>
    </submittedName>
</protein>
<comment type="caution">
    <text evidence="1">The sequence shown here is derived from an EMBL/GenBank/DDBJ whole genome shotgun (WGS) entry which is preliminary data.</text>
</comment>
<evidence type="ECO:0000313" key="2">
    <source>
        <dbReference type="Proteomes" id="UP000216035"/>
    </source>
</evidence>
<accession>A0A256A7D2</accession>
<gene>
    <name evidence="1" type="ORF">CHX27_01780</name>
</gene>
<reference evidence="1 2" key="1">
    <citation type="submission" date="2017-07" db="EMBL/GenBank/DDBJ databases">
        <title>Flavobacterium cyanobacteriorum sp. nov., isolated from cyanobacterial aggregates in a eutrophic lake.</title>
        <authorList>
            <person name="Cai H."/>
        </authorList>
    </citation>
    <scope>NUCLEOTIDE SEQUENCE [LARGE SCALE GENOMIC DNA]</scope>
    <source>
        <strain evidence="1 2">TH167</strain>
    </source>
</reference>
<proteinExistence type="predicted"/>
<name>A0A256A7D2_9FLAO</name>
<dbReference type="AlphaFoldDB" id="A0A256A7D2"/>
<sequence length="82" mass="9166">MICFSITCIGNKKISGNVPRGRDGSENKTAEKCVRAVLNRRPTEALDKSSTNRFCAFLLQRTARNAAQIKKPVFNFRLTTGF</sequence>